<comment type="caution">
    <text evidence="2">The sequence shown here is derived from an EMBL/GenBank/DDBJ whole genome shotgun (WGS) entry which is preliminary data.</text>
</comment>
<evidence type="ECO:0000313" key="2">
    <source>
        <dbReference type="EMBL" id="KAH3830862.1"/>
    </source>
</evidence>
<name>A0A9D4H9S1_DREPO</name>
<dbReference type="AlphaFoldDB" id="A0A9D4H9S1"/>
<keyword evidence="3" id="KW-1185">Reference proteome</keyword>
<reference evidence="2" key="1">
    <citation type="journal article" date="2019" name="bioRxiv">
        <title>The Genome of the Zebra Mussel, Dreissena polymorpha: A Resource for Invasive Species Research.</title>
        <authorList>
            <person name="McCartney M.A."/>
            <person name="Auch B."/>
            <person name="Kono T."/>
            <person name="Mallez S."/>
            <person name="Zhang Y."/>
            <person name="Obille A."/>
            <person name="Becker A."/>
            <person name="Abrahante J.E."/>
            <person name="Garbe J."/>
            <person name="Badalamenti J.P."/>
            <person name="Herman A."/>
            <person name="Mangelson H."/>
            <person name="Liachko I."/>
            <person name="Sullivan S."/>
            <person name="Sone E.D."/>
            <person name="Koren S."/>
            <person name="Silverstein K.A.T."/>
            <person name="Beckman K.B."/>
            <person name="Gohl D.M."/>
        </authorList>
    </citation>
    <scope>NUCLEOTIDE SEQUENCE</scope>
    <source>
        <strain evidence="2">Duluth1</strain>
        <tissue evidence="2">Whole animal</tissue>
    </source>
</reference>
<keyword evidence="1" id="KW-1133">Transmembrane helix</keyword>
<dbReference type="EMBL" id="JAIWYP010000004">
    <property type="protein sequence ID" value="KAH3830862.1"/>
    <property type="molecule type" value="Genomic_DNA"/>
</dbReference>
<keyword evidence="1" id="KW-0472">Membrane</keyword>
<dbReference type="Proteomes" id="UP000828390">
    <property type="component" value="Unassembled WGS sequence"/>
</dbReference>
<feature type="transmembrane region" description="Helical" evidence="1">
    <location>
        <begin position="82"/>
        <end position="100"/>
    </location>
</feature>
<evidence type="ECO:0000256" key="1">
    <source>
        <dbReference type="SAM" id="Phobius"/>
    </source>
</evidence>
<evidence type="ECO:0000313" key="3">
    <source>
        <dbReference type="Proteomes" id="UP000828390"/>
    </source>
</evidence>
<organism evidence="2 3">
    <name type="scientific">Dreissena polymorpha</name>
    <name type="common">Zebra mussel</name>
    <name type="synonym">Mytilus polymorpha</name>
    <dbReference type="NCBI Taxonomy" id="45954"/>
    <lineage>
        <taxon>Eukaryota</taxon>
        <taxon>Metazoa</taxon>
        <taxon>Spiralia</taxon>
        <taxon>Lophotrochozoa</taxon>
        <taxon>Mollusca</taxon>
        <taxon>Bivalvia</taxon>
        <taxon>Autobranchia</taxon>
        <taxon>Heteroconchia</taxon>
        <taxon>Euheterodonta</taxon>
        <taxon>Imparidentia</taxon>
        <taxon>Neoheterodontei</taxon>
        <taxon>Myida</taxon>
        <taxon>Dreissenoidea</taxon>
        <taxon>Dreissenidae</taxon>
        <taxon>Dreissena</taxon>
    </lineage>
</organism>
<accession>A0A9D4H9S1</accession>
<gene>
    <name evidence="2" type="ORF">DPMN_104118</name>
</gene>
<proteinExistence type="predicted"/>
<protein>
    <submittedName>
        <fullName evidence="2">Uncharacterized protein</fullName>
    </submittedName>
</protein>
<sequence length="153" mass="16666">MMLGLHHLATSFFRIRRKLKVTMPKAKAKSPGTSKEEAVLGTTTHATLIPDATAPKVPVSVEAYPGIEQYMSTIRTPMTSRILVIVVVIILIICAGLLSAECRFMKIEDSCQAGPLLPKARVKQAFVAARQMPEGVNLGLTEADIMWQGYDGL</sequence>
<keyword evidence="1" id="KW-0812">Transmembrane</keyword>
<reference evidence="2" key="2">
    <citation type="submission" date="2020-11" db="EMBL/GenBank/DDBJ databases">
        <authorList>
            <person name="McCartney M.A."/>
            <person name="Auch B."/>
            <person name="Kono T."/>
            <person name="Mallez S."/>
            <person name="Becker A."/>
            <person name="Gohl D.M."/>
            <person name="Silverstein K.A.T."/>
            <person name="Koren S."/>
            <person name="Bechman K.B."/>
            <person name="Herman A."/>
            <person name="Abrahante J.E."/>
            <person name="Garbe J."/>
        </authorList>
    </citation>
    <scope>NUCLEOTIDE SEQUENCE</scope>
    <source>
        <strain evidence="2">Duluth1</strain>
        <tissue evidence="2">Whole animal</tissue>
    </source>
</reference>